<accession>B6W9Y7</accession>
<dbReference type="eggNOG" id="ENOG503340E">
    <property type="taxonomic scope" value="Bacteria"/>
</dbReference>
<dbReference type="RefSeq" id="WP_004814611.1">
    <property type="nucleotide sequence ID" value="NZ_ABXA01000036.1"/>
</dbReference>
<sequence>MVRPNAKMKVTKKNGVTFESNVDHVKFTIEELIHAANRDVGKFITKETANAIDDAYRPYYVKGRMSLVRKNKFKKTYANKSVQYWARKRELDLQVGFKNHNWMTQQELGEYNYPRLGLLRNTVAKNIKTINDIQGQYITELNKENPSVPSGEDEGDGE</sequence>
<evidence type="ECO:0000313" key="1">
    <source>
        <dbReference type="EMBL" id="EEB35747.1"/>
    </source>
</evidence>
<reference evidence="1 2" key="1">
    <citation type="submission" date="2008-09" db="EMBL/GenBank/DDBJ databases">
        <authorList>
            <person name="Fulton L."/>
            <person name="Clifton S."/>
            <person name="Fulton B."/>
            <person name="Xu J."/>
            <person name="Minx P."/>
            <person name="Pepin K.H."/>
            <person name="Johnson M."/>
            <person name="Thiruvilangam P."/>
            <person name="Bhonagiri V."/>
            <person name="Nash W.E."/>
            <person name="Mardis E.R."/>
            <person name="Wilson R.K."/>
        </authorList>
    </citation>
    <scope>NUCLEOTIDE SEQUENCE [LARGE SCALE GENOMIC DNA]</scope>
    <source>
        <strain evidence="1 2">DSM 7454</strain>
    </source>
</reference>
<dbReference type="Proteomes" id="UP000005451">
    <property type="component" value="Unassembled WGS sequence"/>
</dbReference>
<dbReference type="STRING" id="561177.ANHYDRO_01413"/>
<protein>
    <recommendedName>
        <fullName evidence="3">Phage protein, HK97 gp10 family</fullName>
    </recommendedName>
</protein>
<name>B6W9Y7_9FIRM</name>
<organism evidence="1 2">
    <name type="scientific">Anaerococcus hydrogenalis DSM 7454</name>
    <dbReference type="NCBI Taxonomy" id="561177"/>
    <lineage>
        <taxon>Bacteria</taxon>
        <taxon>Bacillati</taxon>
        <taxon>Bacillota</taxon>
        <taxon>Tissierellia</taxon>
        <taxon>Tissierellales</taxon>
        <taxon>Peptoniphilaceae</taxon>
        <taxon>Anaerococcus</taxon>
    </lineage>
</organism>
<evidence type="ECO:0008006" key="3">
    <source>
        <dbReference type="Google" id="ProtNLM"/>
    </source>
</evidence>
<proteinExistence type="predicted"/>
<comment type="caution">
    <text evidence="1">The sequence shown here is derived from an EMBL/GenBank/DDBJ whole genome shotgun (WGS) entry which is preliminary data.</text>
</comment>
<dbReference type="AlphaFoldDB" id="B6W9Y7"/>
<reference evidence="1 2" key="2">
    <citation type="submission" date="2008-10" db="EMBL/GenBank/DDBJ databases">
        <title>Draft genome sequence of Anaerococcus hydrogenalis (DSM 7454).</title>
        <authorList>
            <person name="Sudarsanam P."/>
            <person name="Ley R."/>
            <person name="Guruge J."/>
            <person name="Turnbaugh P.J."/>
            <person name="Mahowald M."/>
            <person name="Liep D."/>
            <person name="Gordon J."/>
        </authorList>
    </citation>
    <scope>NUCLEOTIDE SEQUENCE [LARGE SCALE GENOMIC DNA]</scope>
    <source>
        <strain evidence="1 2">DSM 7454</strain>
    </source>
</reference>
<gene>
    <name evidence="1" type="ORF">ANHYDRO_01413</name>
</gene>
<evidence type="ECO:0000313" key="2">
    <source>
        <dbReference type="Proteomes" id="UP000005451"/>
    </source>
</evidence>
<dbReference type="EMBL" id="ABXA01000036">
    <property type="protein sequence ID" value="EEB35747.1"/>
    <property type="molecule type" value="Genomic_DNA"/>
</dbReference>